<dbReference type="Gramene" id="CDF40467">
    <property type="protein sequence ID" value="CDF40467"/>
    <property type="gene ID" value="CHC_T00007213001"/>
</dbReference>
<organism evidence="3 4">
    <name type="scientific">Chondrus crispus</name>
    <name type="common">Carrageen Irish moss</name>
    <name type="synonym">Polymorpha crispa</name>
    <dbReference type="NCBI Taxonomy" id="2769"/>
    <lineage>
        <taxon>Eukaryota</taxon>
        <taxon>Rhodophyta</taxon>
        <taxon>Florideophyceae</taxon>
        <taxon>Rhodymeniophycidae</taxon>
        <taxon>Gigartinales</taxon>
        <taxon>Gigartinaceae</taxon>
        <taxon>Chondrus</taxon>
    </lineage>
</organism>
<dbReference type="Proteomes" id="UP000012073">
    <property type="component" value="Unassembled WGS sequence"/>
</dbReference>
<dbReference type="PANTHER" id="PTHR31596:SF1">
    <property type="entry name" value="T-CELL ACTIVATION INHIBITOR, MITOCHONDRIAL"/>
    <property type="match status" value="1"/>
</dbReference>
<feature type="domain" description="DUF4461" evidence="2">
    <location>
        <begin position="345"/>
        <end position="501"/>
    </location>
</feature>
<dbReference type="Pfam" id="PF14688">
    <property type="entry name" value="DUF4461"/>
    <property type="match status" value="1"/>
</dbReference>
<dbReference type="OMA" id="NHERMER"/>
<accession>R7QPR3</accession>
<evidence type="ECO:0000259" key="1">
    <source>
        <dbReference type="Pfam" id="PF14687"/>
    </source>
</evidence>
<reference evidence="4" key="1">
    <citation type="journal article" date="2013" name="Proc. Natl. Acad. Sci. U.S.A.">
        <title>Genome structure and metabolic features in the red seaweed Chondrus crispus shed light on evolution of the Archaeplastida.</title>
        <authorList>
            <person name="Collen J."/>
            <person name="Porcel B."/>
            <person name="Carre W."/>
            <person name="Ball S.G."/>
            <person name="Chaparro C."/>
            <person name="Tonon T."/>
            <person name="Barbeyron T."/>
            <person name="Michel G."/>
            <person name="Noel B."/>
            <person name="Valentin K."/>
            <person name="Elias M."/>
            <person name="Artiguenave F."/>
            <person name="Arun A."/>
            <person name="Aury J.M."/>
            <person name="Barbosa-Neto J.F."/>
            <person name="Bothwell J.H."/>
            <person name="Bouget F.Y."/>
            <person name="Brillet L."/>
            <person name="Cabello-Hurtado F."/>
            <person name="Capella-Gutierrez S."/>
            <person name="Charrier B."/>
            <person name="Cladiere L."/>
            <person name="Cock J.M."/>
            <person name="Coelho S.M."/>
            <person name="Colleoni C."/>
            <person name="Czjzek M."/>
            <person name="Da Silva C."/>
            <person name="Delage L."/>
            <person name="Denoeud F."/>
            <person name="Deschamps P."/>
            <person name="Dittami S.M."/>
            <person name="Gabaldon T."/>
            <person name="Gachon C.M."/>
            <person name="Groisillier A."/>
            <person name="Herve C."/>
            <person name="Jabbari K."/>
            <person name="Katinka M."/>
            <person name="Kloareg B."/>
            <person name="Kowalczyk N."/>
            <person name="Labadie K."/>
            <person name="Leblanc C."/>
            <person name="Lopez P.J."/>
            <person name="McLachlan D.H."/>
            <person name="Meslet-Cladiere L."/>
            <person name="Moustafa A."/>
            <person name="Nehr Z."/>
            <person name="Nyvall Collen P."/>
            <person name="Panaud O."/>
            <person name="Partensky F."/>
            <person name="Poulain J."/>
            <person name="Rensing S.A."/>
            <person name="Rousvoal S."/>
            <person name="Samson G."/>
            <person name="Symeonidi A."/>
            <person name="Weissenbach J."/>
            <person name="Zambounis A."/>
            <person name="Wincker P."/>
            <person name="Boyen C."/>
        </authorList>
    </citation>
    <scope>NUCLEOTIDE SEQUENCE [LARGE SCALE GENOMIC DNA]</scope>
    <source>
        <strain evidence="4">cv. Stackhouse</strain>
    </source>
</reference>
<evidence type="ECO:0008006" key="5">
    <source>
        <dbReference type="Google" id="ProtNLM"/>
    </source>
</evidence>
<gene>
    <name evidence="3" type="ORF">CHC_T00007213001</name>
</gene>
<evidence type="ECO:0000313" key="3">
    <source>
        <dbReference type="EMBL" id="CDF40467.1"/>
    </source>
</evidence>
<evidence type="ECO:0000259" key="2">
    <source>
        <dbReference type="Pfam" id="PF14688"/>
    </source>
</evidence>
<feature type="domain" description="DUF4460" evidence="1">
    <location>
        <begin position="17"/>
        <end position="99"/>
    </location>
</feature>
<dbReference type="InterPro" id="IPR028031">
    <property type="entry name" value="DUF4460"/>
</dbReference>
<dbReference type="AlphaFoldDB" id="R7QPR3"/>
<keyword evidence="4" id="KW-1185">Reference proteome</keyword>
<dbReference type="KEGG" id="ccp:CHC_T00007213001"/>
<dbReference type="RefSeq" id="XP_005710761.1">
    <property type="nucleotide sequence ID" value="XM_005710704.1"/>
</dbReference>
<dbReference type="GO" id="GO:0005739">
    <property type="term" value="C:mitochondrion"/>
    <property type="evidence" value="ECO:0007669"/>
    <property type="project" value="TreeGrafter"/>
</dbReference>
<name>R7QPR3_CHOCR</name>
<proteinExistence type="predicted"/>
<dbReference type="InterPro" id="IPR027989">
    <property type="entry name" value="DUF4461"/>
</dbReference>
<dbReference type="InterPro" id="IPR027986">
    <property type="entry name" value="TCAIM"/>
</dbReference>
<dbReference type="OrthoDB" id="4238at2759"/>
<protein>
    <recommendedName>
        <fullName evidence="5">DUF4460 domain-containing protein</fullName>
    </recommendedName>
</protein>
<sequence length="507" mass="56881">MLRRVVSTSAREPKDIIRELKRHVHRLYKHIHPDRLGQFPQHRKVNEASFQVLQSAIERHFDRVEARTRNIPPQAFQPPKELTFFAKAKPKSSKGKHEQNVNDYGLHKAVVPFHETNLGHALHSLFESLGLEPPPQNILPGRRPGPLGQEGQRFSSLTELIRHARRVIMSNVQRQQTGNPRTAESDLDDEMLVTRLALQRSRGLYVTLGAGLPPKAKLVVIFRRLARTLSEVRTKYLSNLVVEMDGGFDVTLNTEGAYPWMQLGACASTETWRDSLSSSEVVAACQKSNKHMTRLRELEARVAIKLGIKLVMHNINVLGIENDETKGEAGREDSNHERMERMLRASAALDSYEQLLLSLISSEVESRQVREQVSVALMIDESDGVQCEAEQGVIRVGLSTGADAVLSALSSHGRGVHERFEQVRCERVAEEKRVANVKRAVGINSLRRAESVSTREWGEALAHMRADAGRLRGVLDGVPVVIGTQARVIVESGEVEVPHDFYRTIRV</sequence>
<dbReference type="Pfam" id="PF14687">
    <property type="entry name" value="DUF4460"/>
    <property type="match status" value="1"/>
</dbReference>
<dbReference type="GeneID" id="17318473"/>
<dbReference type="EMBL" id="HG002185">
    <property type="protein sequence ID" value="CDF40467.1"/>
    <property type="molecule type" value="Genomic_DNA"/>
</dbReference>
<dbReference type="PANTHER" id="PTHR31596">
    <property type="entry name" value="T-CELL ACTIVATION INHIBITOR, MITOCHONDRIAL"/>
    <property type="match status" value="1"/>
</dbReference>
<evidence type="ECO:0000313" key="4">
    <source>
        <dbReference type="Proteomes" id="UP000012073"/>
    </source>
</evidence>